<keyword evidence="2" id="KW-1185">Reference proteome</keyword>
<protein>
    <submittedName>
        <fullName evidence="1">Uncharacterized protein</fullName>
    </submittedName>
</protein>
<organism evidence="1 2">
    <name type="scientific">Pedobacter flavus</name>
    <dbReference type="NCBI Taxonomy" id="3113906"/>
    <lineage>
        <taxon>Bacteria</taxon>
        <taxon>Pseudomonadati</taxon>
        <taxon>Bacteroidota</taxon>
        <taxon>Sphingobacteriia</taxon>
        <taxon>Sphingobacteriales</taxon>
        <taxon>Sphingobacteriaceae</taxon>
        <taxon>Pedobacter</taxon>
    </lineage>
</organism>
<dbReference type="Proteomes" id="UP001337681">
    <property type="component" value="Unassembled WGS sequence"/>
</dbReference>
<name>A0ABU7H0B2_9SPHI</name>
<accession>A0ABU7H0B2</accession>
<dbReference type="RefSeq" id="WP_330145637.1">
    <property type="nucleotide sequence ID" value="NZ_JAZDQU010000001.1"/>
</dbReference>
<reference evidence="1 2" key="1">
    <citation type="submission" date="2024-01" db="EMBL/GenBank/DDBJ databases">
        <title>Pedobacter sp. nov., isolated from oil-contaminated soil.</title>
        <authorList>
            <person name="Le N.T.T."/>
        </authorList>
    </citation>
    <scope>NUCLEOTIDE SEQUENCE [LARGE SCALE GENOMIC DNA]</scope>
    <source>
        <strain evidence="1 2">VNH31</strain>
    </source>
</reference>
<sequence>MLRFNSSAAFFLLSIIVLFNISCAKQVKLETEVYFNDFESGNSTGIQNLKVVDFFQTKVAGFYNNQELLVEINNLPKHAVAIIDFDLYIHDSWDGNSLEGDGIGGPDIWKFSVDDKNYINTTFSNTYCEPGRHCPPQSYPNDYPNNNNLPRAGVFSTMPGVCLEANNPSGTSLYKISKTIKHNSNKMLLSFKDLLVQKNTSNPLCDESWSIDNIRVRVIEL</sequence>
<dbReference type="EMBL" id="JAZDQU010000001">
    <property type="protein sequence ID" value="MEE1884724.1"/>
    <property type="molecule type" value="Genomic_DNA"/>
</dbReference>
<evidence type="ECO:0000313" key="1">
    <source>
        <dbReference type="EMBL" id="MEE1884724.1"/>
    </source>
</evidence>
<gene>
    <name evidence="1" type="ORF">VRU49_04730</name>
</gene>
<evidence type="ECO:0000313" key="2">
    <source>
        <dbReference type="Proteomes" id="UP001337681"/>
    </source>
</evidence>
<proteinExistence type="predicted"/>
<comment type="caution">
    <text evidence="1">The sequence shown here is derived from an EMBL/GenBank/DDBJ whole genome shotgun (WGS) entry which is preliminary data.</text>
</comment>